<evidence type="ECO:0000256" key="1">
    <source>
        <dbReference type="SAM" id="Phobius"/>
    </source>
</evidence>
<organism evidence="3">
    <name type="scientific">gut metagenome</name>
    <dbReference type="NCBI Taxonomy" id="749906"/>
    <lineage>
        <taxon>unclassified sequences</taxon>
        <taxon>metagenomes</taxon>
        <taxon>organismal metagenomes</taxon>
    </lineage>
</organism>
<reference evidence="3" key="1">
    <citation type="journal article" date="2012" name="PLoS ONE">
        <title>Gene sets for utilization of primary and secondary nutrition supplies in the distal gut of endangered iberian lynx.</title>
        <authorList>
            <person name="Alcaide M."/>
            <person name="Messina E."/>
            <person name="Richter M."/>
            <person name="Bargiela R."/>
            <person name="Peplies J."/>
            <person name="Huws S.A."/>
            <person name="Newbold C.J."/>
            <person name="Golyshin P.N."/>
            <person name="Simon M.A."/>
            <person name="Lopez G."/>
            <person name="Yakimov M.M."/>
            <person name="Ferrer M."/>
        </authorList>
    </citation>
    <scope>NUCLEOTIDE SEQUENCE</scope>
</reference>
<keyword evidence="1" id="KW-1133">Transmembrane helix</keyword>
<keyword evidence="1" id="KW-0812">Transmembrane</keyword>
<feature type="transmembrane region" description="Helical" evidence="1">
    <location>
        <begin position="292"/>
        <end position="310"/>
    </location>
</feature>
<feature type="transmembrane region" description="Helical" evidence="1">
    <location>
        <begin position="113"/>
        <end position="135"/>
    </location>
</feature>
<sequence>MASLDILRGFDLFLLVFFQPVLVDLGRHLNLSWMTPVLYQFDHAEWFGFRFWDLVMPLFLFMTGASMPFSLARYCEQSDKRSAHKKIFRRFLILFLLGMVVQGNLLGLDPNRIYFYVNTLQAIAAGYLIVALLVLHTRLKTQLWATAALLVIYWIPMTFAGDFTPEGNFARKVDRLIMGRFCGDPTYTWIWSSLTFGVTVLLGTFAGRLMKNGKDNRLKVSRQLFLIGAVLVLGGWLWSFQMPVMKRVWSCSMTLLSGGYCFLLMGLFYYWIDCKGHVRGMEWLKIYGMNSITAYILGETINFRCIVHSVSYGLERYLGEYYSVWLTFGNFLILFLILRWMYRRQYFFCKYLTARHQTEY</sequence>
<dbReference type="PANTHER" id="PTHR31061">
    <property type="entry name" value="LD22376P"/>
    <property type="match status" value="1"/>
</dbReference>
<evidence type="ECO:0000313" key="3">
    <source>
        <dbReference type="EMBL" id="EJX07047.1"/>
    </source>
</evidence>
<dbReference type="AlphaFoldDB" id="J9GHS5"/>
<dbReference type="EMBL" id="AMCI01000991">
    <property type="protein sequence ID" value="EJX07047.1"/>
    <property type="molecule type" value="Genomic_DNA"/>
</dbReference>
<feature type="domain" description="DUF5009" evidence="2">
    <location>
        <begin position="2"/>
        <end position="98"/>
    </location>
</feature>
<feature type="transmembrane region" description="Helical" evidence="1">
    <location>
        <begin position="322"/>
        <end position="342"/>
    </location>
</feature>
<dbReference type="Pfam" id="PF16401">
    <property type="entry name" value="DUF5009"/>
    <property type="match status" value="1"/>
</dbReference>
<feature type="non-terminal residue" evidence="3">
    <location>
        <position position="360"/>
    </location>
</feature>
<name>J9GHS5_9ZZZZ</name>
<feature type="transmembrane region" description="Helical" evidence="1">
    <location>
        <begin position="54"/>
        <end position="75"/>
    </location>
</feature>
<feature type="transmembrane region" description="Helical" evidence="1">
    <location>
        <begin position="142"/>
        <end position="161"/>
    </location>
</feature>
<dbReference type="InterPro" id="IPR032176">
    <property type="entry name" value="DUF5009"/>
</dbReference>
<feature type="transmembrane region" description="Helical" evidence="1">
    <location>
        <begin position="252"/>
        <end position="272"/>
    </location>
</feature>
<gene>
    <name evidence="3" type="ORF">EVA_04842</name>
</gene>
<feature type="transmembrane region" description="Helical" evidence="1">
    <location>
        <begin position="12"/>
        <end position="34"/>
    </location>
</feature>
<accession>J9GHS5</accession>
<feature type="transmembrane region" description="Helical" evidence="1">
    <location>
        <begin position="189"/>
        <end position="210"/>
    </location>
</feature>
<keyword evidence="1" id="KW-0472">Membrane</keyword>
<dbReference type="PANTHER" id="PTHR31061:SF24">
    <property type="entry name" value="LD22376P"/>
    <property type="match status" value="1"/>
</dbReference>
<proteinExistence type="predicted"/>
<feature type="transmembrane region" description="Helical" evidence="1">
    <location>
        <begin position="87"/>
        <end position="107"/>
    </location>
</feature>
<evidence type="ECO:0000259" key="2">
    <source>
        <dbReference type="Pfam" id="PF16401"/>
    </source>
</evidence>
<comment type="caution">
    <text evidence="3">The sequence shown here is derived from an EMBL/GenBank/DDBJ whole genome shotgun (WGS) entry which is preliminary data.</text>
</comment>
<feature type="transmembrane region" description="Helical" evidence="1">
    <location>
        <begin position="222"/>
        <end position="240"/>
    </location>
</feature>
<protein>
    <recommendedName>
        <fullName evidence="2">DUF5009 domain-containing protein</fullName>
    </recommendedName>
</protein>